<dbReference type="AlphaFoldDB" id="A0A8R1ELE4"/>
<dbReference type="EnsemblMetazoa" id="CJA37520a.1">
    <property type="protein sequence ID" value="CJA37520a.1"/>
    <property type="gene ID" value="WBGene00213367"/>
</dbReference>
<dbReference type="PANTHER" id="PTHR32178:SF6">
    <property type="entry name" value="IG-LIKE DOMAIN-CONTAINING PROTEIN"/>
    <property type="match status" value="1"/>
</dbReference>
<proteinExistence type="predicted"/>
<evidence type="ECO:0000256" key="1">
    <source>
        <dbReference type="ARBA" id="ARBA00004479"/>
    </source>
</evidence>
<keyword evidence="2" id="KW-0812">Transmembrane</keyword>
<keyword evidence="8" id="KW-1185">Reference proteome</keyword>
<organism evidence="7 8">
    <name type="scientific">Caenorhabditis japonica</name>
    <dbReference type="NCBI Taxonomy" id="281687"/>
    <lineage>
        <taxon>Eukaryota</taxon>
        <taxon>Metazoa</taxon>
        <taxon>Ecdysozoa</taxon>
        <taxon>Nematoda</taxon>
        <taxon>Chromadorea</taxon>
        <taxon>Rhabditida</taxon>
        <taxon>Rhabditina</taxon>
        <taxon>Rhabditomorpha</taxon>
        <taxon>Rhabditoidea</taxon>
        <taxon>Rhabditidae</taxon>
        <taxon>Peloderinae</taxon>
        <taxon>Caenorhabditis</taxon>
    </lineage>
</organism>
<sequence length="363" mass="42581">MLAFFVSIIVERWRTTFSNMGWIENVSPEDGVEIDSTYKPSAGTVGRTLNSIVDFFKEKFMRSSFSMPDKNRWKFDWEFAMIGRMFVPLSSMHFSASESISDRIRRFNSKDEADFRLGDRYELVLRNVDANNSGHYRCVNNHERHLISQMYFLEVSNSKNIVEPTVNVPLQKKEYLYLNLYDKVPCSSTLVPLHLRKKLKEMGNHKIYLESRPCYEECTSEEEIRKSVNSSQDLGDIRTLDYLPGGEFVFGNILPRLLPPVVRRLVLENDPQVLSCQKLIDINAGVHWYSLRNGPIQHSNIHTLYANRAYFDEDTNLVFREFTMADDDEYFLLLFQHILLNTFHMRVVENDQHHQIIEVVRIL</sequence>
<protein>
    <submittedName>
        <fullName evidence="7">Uncharacterized protein</fullName>
    </submittedName>
</protein>
<comment type="subcellular location">
    <subcellularLocation>
        <location evidence="1">Membrane</location>
        <topology evidence="1">Single-pass type I membrane protein</topology>
    </subcellularLocation>
</comment>
<name>A0A8R1ELE4_CAEJA</name>
<accession>A0A8R1ELE4</accession>
<keyword evidence="6" id="KW-0325">Glycoprotein</keyword>
<keyword evidence="4" id="KW-1133">Transmembrane helix</keyword>
<evidence type="ECO:0000313" key="8">
    <source>
        <dbReference type="Proteomes" id="UP000005237"/>
    </source>
</evidence>
<keyword evidence="5" id="KW-0472">Membrane</keyword>
<dbReference type="GO" id="GO:0016020">
    <property type="term" value="C:membrane"/>
    <property type="evidence" value="ECO:0007669"/>
    <property type="project" value="UniProtKB-SubCell"/>
</dbReference>
<dbReference type="PANTHER" id="PTHR32178">
    <property type="entry name" value="FAM187"/>
    <property type="match status" value="1"/>
</dbReference>
<evidence type="ECO:0000256" key="5">
    <source>
        <dbReference type="ARBA" id="ARBA00023136"/>
    </source>
</evidence>
<dbReference type="InterPro" id="IPR039311">
    <property type="entry name" value="FAM187A/B"/>
</dbReference>
<evidence type="ECO:0000256" key="4">
    <source>
        <dbReference type="ARBA" id="ARBA00022989"/>
    </source>
</evidence>
<evidence type="ECO:0000256" key="6">
    <source>
        <dbReference type="ARBA" id="ARBA00023180"/>
    </source>
</evidence>
<keyword evidence="3" id="KW-0732">Signal</keyword>
<evidence type="ECO:0000313" key="7">
    <source>
        <dbReference type="EnsemblMetazoa" id="CJA37520a.1"/>
    </source>
</evidence>
<reference evidence="8" key="1">
    <citation type="submission" date="2010-08" db="EMBL/GenBank/DDBJ databases">
        <authorList>
            <consortium name="Caenorhabditis japonica Sequencing Consortium"/>
            <person name="Wilson R.K."/>
        </authorList>
    </citation>
    <scope>NUCLEOTIDE SEQUENCE [LARGE SCALE GENOMIC DNA]</scope>
    <source>
        <strain evidence="8">DF5081</strain>
    </source>
</reference>
<evidence type="ECO:0000256" key="2">
    <source>
        <dbReference type="ARBA" id="ARBA00022692"/>
    </source>
</evidence>
<dbReference type="Proteomes" id="UP000005237">
    <property type="component" value="Unassembled WGS sequence"/>
</dbReference>
<reference evidence="7" key="2">
    <citation type="submission" date="2022-06" db="UniProtKB">
        <authorList>
            <consortium name="EnsemblMetazoa"/>
        </authorList>
    </citation>
    <scope>IDENTIFICATION</scope>
    <source>
        <strain evidence="7">DF5081</strain>
    </source>
</reference>
<evidence type="ECO:0000256" key="3">
    <source>
        <dbReference type="ARBA" id="ARBA00022729"/>
    </source>
</evidence>